<evidence type="ECO:0000256" key="13">
    <source>
        <dbReference type="ARBA" id="ARBA00023121"/>
    </source>
</evidence>
<sequence>MTRTARGGISRRSSSSKTSQCVECLLQRLLCKLQVTDPNLSRSHSSFLKMTEAVENFSLKDVLADFKSCLGNDNQAVLMDYYLSGWKGLVKFMNSLGTIFTFVSKDAVAKIQIMEGYRNSAESDKYISLQSMVAYELAAKLVDLEKRSDHPNSGCRTILRLHRALRWLQLFLDRLKTSTAESKTSTMCTNAYNESLSNYHPWIIRKTATVAFCALPNRDAFFDVMNVGTSDEVMAMLNEAMPYVAEVYEITQQLYAQHNLLDLP</sequence>
<proteinExistence type="inferred from homology"/>
<evidence type="ECO:0000256" key="1">
    <source>
        <dbReference type="ARBA" id="ARBA00004150"/>
    </source>
</evidence>
<dbReference type="InterPro" id="IPR014830">
    <property type="entry name" value="Glycolipid_transfer_prot_dom"/>
</dbReference>
<evidence type="ECO:0000256" key="18">
    <source>
        <dbReference type="ARBA" id="ARBA00039463"/>
    </source>
</evidence>
<dbReference type="PANTHER" id="PTHR10219">
    <property type="entry name" value="GLYCOLIPID TRANSFER PROTEIN-RELATED"/>
    <property type="match status" value="1"/>
</dbReference>
<dbReference type="GO" id="GO:0005794">
    <property type="term" value="C:Golgi apparatus"/>
    <property type="evidence" value="ECO:0007669"/>
    <property type="project" value="UniProtKB-SubCell"/>
</dbReference>
<keyword evidence="10" id="KW-0967">Endosome</keyword>
<keyword evidence="14" id="KW-0472">Membrane</keyword>
<evidence type="ECO:0000256" key="3">
    <source>
        <dbReference type="ARBA" id="ARBA00004481"/>
    </source>
</evidence>
<organism evidence="22 23">
    <name type="scientific">Pleurodeles waltl</name>
    <name type="common">Iberian ribbed newt</name>
    <dbReference type="NCBI Taxonomy" id="8319"/>
    <lineage>
        <taxon>Eukaryota</taxon>
        <taxon>Metazoa</taxon>
        <taxon>Chordata</taxon>
        <taxon>Craniata</taxon>
        <taxon>Vertebrata</taxon>
        <taxon>Euteleostomi</taxon>
        <taxon>Amphibia</taxon>
        <taxon>Batrachia</taxon>
        <taxon>Caudata</taxon>
        <taxon>Salamandroidea</taxon>
        <taxon>Salamandridae</taxon>
        <taxon>Pleurodelinae</taxon>
        <taxon>Pleurodeles</taxon>
    </lineage>
</organism>
<evidence type="ECO:0000256" key="10">
    <source>
        <dbReference type="ARBA" id="ARBA00022753"/>
    </source>
</evidence>
<dbReference type="Gene3D" id="1.10.3520.10">
    <property type="entry name" value="Glycolipid transfer protein"/>
    <property type="match status" value="1"/>
</dbReference>
<evidence type="ECO:0000256" key="6">
    <source>
        <dbReference type="ARBA" id="ARBA00007148"/>
    </source>
</evidence>
<evidence type="ECO:0000256" key="9">
    <source>
        <dbReference type="ARBA" id="ARBA00022490"/>
    </source>
</evidence>
<dbReference type="SUPFAM" id="SSF110004">
    <property type="entry name" value="Glycolipid transfer protein, GLTP"/>
    <property type="match status" value="1"/>
</dbReference>
<evidence type="ECO:0000313" key="23">
    <source>
        <dbReference type="Proteomes" id="UP001066276"/>
    </source>
</evidence>
<keyword evidence="23" id="KW-1185">Reference proteome</keyword>
<dbReference type="GO" id="GO:0010008">
    <property type="term" value="C:endosome membrane"/>
    <property type="evidence" value="ECO:0007669"/>
    <property type="project" value="UniProtKB-SubCell"/>
</dbReference>
<dbReference type="FunFam" id="1.10.3520.10:FF:000002">
    <property type="entry name" value="Ceramide-1-phosphate transfer protein"/>
    <property type="match status" value="1"/>
</dbReference>
<evidence type="ECO:0000256" key="5">
    <source>
        <dbReference type="ARBA" id="ARBA00004514"/>
    </source>
</evidence>
<comment type="similarity">
    <text evidence="6">Belongs to the GLTP family.</text>
</comment>
<comment type="caution">
    <text evidence="22">The sequence shown here is derived from an EMBL/GenBank/DDBJ whole genome shotgun (WGS) entry which is preliminary data.</text>
</comment>
<evidence type="ECO:0000256" key="19">
    <source>
        <dbReference type="ARBA" id="ARBA00042989"/>
    </source>
</evidence>
<evidence type="ECO:0000256" key="14">
    <source>
        <dbReference type="ARBA" id="ARBA00023136"/>
    </source>
</evidence>
<evidence type="ECO:0000259" key="21">
    <source>
        <dbReference type="Pfam" id="PF08718"/>
    </source>
</evidence>
<evidence type="ECO:0000313" key="22">
    <source>
        <dbReference type="EMBL" id="KAJ1144953.1"/>
    </source>
</evidence>
<comment type="function">
    <text evidence="20">Mediates the intracellular transfer of ceramide-1-phosphate (C1P) between organelle membranes and the cell membrane. Required for normal structure of the Golgi stacks. Can bind phosphoceramides with a variety of aliphatic chains, but has a preference for lipids with saturated C16:0 or monounsaturated C18:1 aliphatic chains, and is inefficient with phosphoceramides containing lignoceryl (C24:0). Plays a role in the regulation of the cellular levels of ceramide-1-phosphate, and thereby contributes to the regulation of phospholipase PLA2G4A activity and the release of arachidonic acid. Has no activity with galactosylceramide, lactosylceramide, sphingomyelin, phosphatidylcholine, phosphatidic acid and ceramide. C1P transfer is stimulated by phosphatidylserine in C1P source vesicles. Regulates autophagy and pyroptosis, but not apoptosis.</text>
</comment>
<evidence type="ECO:0000256" key="15">
    <source>
        <dbReference type="ARBA" id="ARBA00023242"/>
    </source>
</evidence>
<dbReference type="GO" id="GO:1902388">
    <property type="term" value="F:ceramide 1-phosphate transfer activity"/>
    <property type="evidence" value="ECO:0007669"/>
    <property type="project" value="TreeGrafter"/>
</dbReference>
<keyword evidence="8" id="KW-1003">Cell membrane</keyword>
<dbReference type="PANTHER" id="PTHR10219:SF20">
    <property type="entry name" value="CERAMIDE-1-PHOSPHATE TRANSFER PROTEIN"/>
    <property type="match status" value="1"/>
</dbReference>
<dbReference type="InterPro" id="IPR036497">
    <property type="entry name" value="GLTP_sf"/>
</dbReference>
<dbReference type="EMBL" id="JANPWB010000010">
    <property type="protein sequence ID" value="KAJ1144953.1"/>
    <property type="molecule type" value="Genomic_DNA"/>
</dbReference>
<keyword evidence="11" id="KW-0333">Golgi apparatus</keyword>
<name>A0AAV7QY26_PLEWA</name>
<dbReference type="GO" id="GO:0005829">
    <property type="term" value="C:cytosol"/>
    <property type="evidence" value="ECO:0007669"/>
    <property type="project" value="UniProtKB-SubCell"/>
</dbReference>
<dbReference type="Pfam" id="PF08718">
    <property type="entry name" value="GLTP"/>
    <property type="match status" value="1"/>
</dbReference>
<dbReference type="GO" id="GO:0005640">
    <property type="term" value="C:nuclear outer membrane"/>
    <property type="evidence" value="ECO:0007669"/>
    <property type="project" value="UniProtKB-SubCell"/>
</dbReference>
<reference evidence="22" key="1">
    <citation type="journal article" date="2022" name="bioRxiv">
        <title>Sequencing and chromosome-scale assembly of the giantPleurodeles waltlgenome.</title>
        <authorList>
            <person name="Brown T."/>
            <person name="Elewa A."/>
            <person name="Iarovenko S."/>
            <person name="Subramanian E."/>
            <person name="Araus A.J."/>
            <person name="Petzold A."/>
            <person name="Susuki M."/>
            <person name="Suzuki K.-i.T."/>
            <person name="Hayashi T."/>
            <person name="Toyoda A."/>
            <person name="Oliveira C."/>
            <person name="Osipova E."/>
            <person name="Leigh N.D."/>
            <person name="Simon A."/>
            <person name="Yun M.H."/>
        </authorList>
    </citation>
    <scope>NUCLEOTIDE SEQUENCE</scope>
    <source>
        <strain evidence="22">20211129_DDA</strain>
        <tissue evidence="22">Liver</tissue>
    </source>
</reference>
<comment type="subcellular location">
    <subcellularLocation>
        <location evidence="2">Cell membrane</location>
        <topology evidence="2">Peripheral membrane protein</topology>
        <orientation evidence="2">Cytoplasmic side</orientation>
    </subcellularLocation>
    <subcellularLocation>
        <location evidence="5">Cytoplasm</location>
        <location evidence="5">Cytosol</location>
    </subcellularLocation>
    <subcellularLocation>
        <location evidence="3">Endosome membrane</location>
        <topology evidence="3">Peripheral membrane protein</topology>
    </subcellularLocation>
    <subcellularLocation>
        <location evidence="1">Golgi apparatus</location>
        <location evidence="1">trans-Golgi network membrane</location>
        <topology evidence="1">Peripheral membrane protein</topology>
    </subcellularLocation>
    <subcellularLocation>
        <location evidence="4">Nucleus outer membrane</location>
        <topology evidence="4">Peripheral membrane protein</topology>
    </subcellularLocation>
</comment>
<dbReference type="GO" id="GO:0032691">
    <property type="term" value="P:negative regulation of interleukin-1 beta production"/>
    <property type="evidence" value="ECO:0007669"/>
    <property type="project" value="UniProtKB-ARBA"/>
</dbReference>
<evidence type="ECO:0000256" key="17">
    <source>
        <dbReference type="ARBA" id="ARBA00036900"/>
    </source>
</evidence>
<comment type="catalytic activity">
    <reaction evidence="17">
        <text>N-(hexadecanoyl)-sphing-4-enine-1-phosphate(in) = N-(hexadecanoyl)-sphing-4-enine-1-phosphate(out)</text>
        <dbReference type="Rhea" id="RHEA:45680"/>
        <dbReference type="ChEBI" id="CHEBI:72963"/>
    </reaction>
    <physiologicalReaction direction="left-to-right" evidence="17">
        <dbReference type="Rhea" id="RHEA:45681"/>
    </physiologicalReaction>
</comment>
<protein>
    <recommendedName>
        <fullName evidence="18">Ceramide-1-phosphate transfer protein</fullName>
    </recommendedName>
    <alternativeName>
        <fullName evidence="19">Glycolipid transfer protein domain-containing protein 1</fullName>
    </alternativeName>
</protein>
<keyword evidence="15" id="KW-0539">Nucleus</keyword>
<dbReference type="AlphaFoldDB" id="A0AAV7QY26"/>
<evidence type="ECO:0000256" key="11">
    <source>
        <dbReference type="ARBA" id="ARBA00023034"/>
    </source>
</evidence>
<evidence type="ECO:0000256" key="8">
    <source>
        <dbReference type="ARBA" id="ARBA00022475"/>
    </source>
</evidence>
<dbReference type="GO" id="GO:1902387">
    <property type="term" value="F:ceramide 1-phosphate binding"/>
    <property type="evidence" value="ECO:0007669"/>
    <property type="project" value="TreeGrafter"/>
</dbReference>
<keyword evidence="13" id="KW-0446">Lipid-binding</keyword>
<keyword evidence="9" id="KW-0963">Cytoplasm</keyword>
<evidence type="ECO:0000256" key="12">
    <source>
        <dbReference type="ARBA" id="ARBA00023055"/>
    </source>
</evidence>
<feature type="domain" description="Glycolipid transfer protein" evidence="21">
    <location>
        <begin position="78"/>
        <end position="226"/>
    </location>
</feature>
<gene>
    <name evidence="22" type="ORF">NDU88_011245</name>
</gene>
<evidence type="ECO:0000256" key="20">
    <source>
        <dbReference type="ARBA" id="ARBA00057343"/>
    </source>
</evidence>
<keyword evidence="12" id="KW-0445">Lipid transport</keyword>
<keyword evidence="7" id="KW-0813">Transport</keyword>
<dbReference type="Proteomes" id="UP001066276">
    <property type="component" value="Chromosome 6"/>
</dbReference>
<evidence type="ECO:0000256" key="4">
    <source>
        <dbReference type="ARBA" id="ARBA00004509"/>
    </source>
</evidence>
<evidence type="ECO:0000256" key="16">
    <source>
        <dbReference type="ARBA" id="ARBA00036393"/>
    </source>
</evidence>
<evidence type="ECO:0000256" key="7">
    <source>
        <dbReference type="ARBA" id="ARBA00022448"/>
    </source>
</evidence>
<dbReference type="GO" id="GO:0005886">
    <property type="term" value="C:plasma membrane"/>
    <property type="evidence" value="ECO:0007669"/>
    <property type="project" value="UniProtKB-SubCell"/>
</dbReference>
<comment type="catalytic activity">
    <reaction evidence="16">
        <text>N-(9Z-octadecenoyl)-sphing-4-enine-1-phosphate(in) = N-(9Z-octadecenoyl)-sphing-4-enine-1-phosphate(out)</text>
        <dbReference type="Rhea" id="RHEA:45688"/>
        <dbReference type="ChEBI" id="CHEBI:85378"/>
    </reaction>
    <physiologicalReaction direction="left-to-right" evidence="16">
        <dbReference type="Rhea" id="RHEA:45689"/>
    </physiologicalReaction>
</comment>
<evidence type="ECO:0000256" key="2">
    <source>
        <dbReference type="ARBA" id="ARBA00004413"/>
    </source>
</evidence>
<accession>A0AAV7QY26</accession>